<dbReference type="Pfam" id="PF13361">
    <property type="entry name" value="UvrD_C"/>
    <property type="match status" value="2"/>
</dbReference>
<evidence type="ECO:0000313" key="15">
    <source>
        <dbReference type="Proteomes" id="UP000310477"/>
    </source>
</evidence>
<dbReference type="InterPro" id="IPR036397">
    <property type="entry name" value="RNaseH_sf"/>
</dbReference>
<dbReference type="Gene3D" id="3.30.420.10">
    <property type="entry name" value="Ribonuclease H-like superfamily/Ribonuclease H"/>
    <property type="match status" value="1"/>
</dbReference>
<dbReference type="Gene3D" id="1.10.486.10">
    <property type="entry name" value="PCRA, domain 4"/>
    <property type="match status" value="1"/>
</dbReference>
<comment type="similarity">
    <text evidence="1">Belongs to the helicase family. RecQ subfamily.</text>
</comment>
<dbReference type="NCBIfam" id="TIGR00614">
    <property type="entry name" value="recQ_fam"/>
    <property type="match status" value="1"/>
</dbReference>
<dbReference type="Pfam" id="PF00271">
    <property type="entry name" value="Helicase_C"/>
    <property type="match status" value="1"/>
</dbReference>
<keyword evidence="6" id="KW-0238">DNA-binding</keyword>
<dbReference type="InterPro" id="IPR014017">
    <property type="entry name" value="DNA_helicase_UvrD-like_C"/>
</dbReference>
<comment type="caution">
    <text evidence="14">The sequence shown here is derived from an EMBL/GenBank/DDBJ whole genome shotgun (WGS) entry which is preliminary data.</text>
</comment>
<evidence type="ECO:0000256" key="4">
    <source>
        <dbReference type="ARBA" id="ARBA00022806"/>
    </source>
</evidence>
<dbReference type="PANTHER" id="PTHR13710:SF105">
    <property type="entry name" value="ATP-DEPENDENT DNA HELICASE Q1"/>
    <property type="match status" value="1"/>
</dbReference>
<keyword evidence="3 10" id="KW-0378">Hydrolase</keyword>
<dbReference type="SMART" id="SM00490">
    <property type="entry name" value="HELICc"/>
    <property type="match status" value="1"/>
</dbReference>
<evidence type="ECO:0000256" key="10">
    <source>
        <dbReference type="PROSITE-ProRule" id="PRU00560"/>
    </source>
</evidence>
<evidence type="ECO:0000256" key="6">
    <source>
        <dbReference type="ARBA" id="ARBA00023125"/>
    </source>
</evidence>
<dbReference type="Gene3D" id="3.40.50.300">
    <property type="entry name" value="P-loop containing nucleotide triphosphate hydrolases"/>
    <property type="match status" value="5"/>
</dbReference>
<dbReference type="CDD" id="cd17932">
    <property type="entry name" value="DEXQc_UvrD"/>
    <property type="match status" value="1"/>
</dbReference>
<dbReference type="GO" id="GO:0016787">
    <property type="term" value="F:hydrolase activity"/>
    <property type="evidence" value="ECO:0007669"/>
    <property type="project" value="UniProtKB-UniRule"/>
</dbReference>
<dbReference type="EMBL" id="SWBO01000006">
    <property type="protein sequence ID" value="TKB99600.1"/>
    <property type="molecule type" value="Genomic_DNA"/>
</dbReference>
<evidence type="ECO:0000256" key="5">
    <source>
        <dbReference type="ARBA" id="ARBA00022840"/>
    </source>
</evidence>
<feature type="domain" description="Helicase ATP-binding" evidence="11">
    <location>
        <begin position="275"/>
        <end position="455"/>
    </location>
</feature>
<dbReference type="InterPro" id="IPR001650">
    <property type="entry name" value="Helicase_C-like"/>
</dbReference>
<evidence type="ECO:0000259" key="13">
    <source>
        <dbReference type="PROSITE" id="PS51198"/>
    </source>
</evidence>
<evidence type="ECO:0000256" key="2">
    <source>
        <dbReference type="ARBA" id="ARBA00022741"/>
    </source>
</evidence>
<dbReference type="GO" id="GO:0005737">
    <property type="term" value="C:cytoplasm"/>
    <property type="evidence" value="ECO:0007669"/>
    <property type="project" value="TreeGrafter"/>
</dbReference>
<dbReference type="SUPFAM" id="SSF52540">
    <property type="entry name" value="P-loop containing nucleoside triphosphate hydrolases"/>
    <property type="match status" value="2"/>
</dbReference>
<dbReference type="GO" id="GO:0043138">
    <property type="term" value="F:3'-5' DNA helicase activity"/>
    <property type="evidence" value="ECO:0007669"/>
    <property type="project" value="UniProtKB-EC"/>
</dbReference>
<feature type="domain" description="UvrD-like helicase ATP-binding" evidence="13">
    <location>
        <begin position="1051"/>
        <end position="1415"/>
    </location>
</feature>
<evidence type="ECO:0000256" key="9">
    <source>
        <dbReference type="ARBA" id="ARBA00034808"/>
    </source>
</evidence>
<evidence type="ECO:0000259" key="11">
    <source>
        <dbReference type="PROSITE" id="PS51192"/>
    </source>
</evidence>
<keyword evidence="15" id="KW-1185">Reference proteome</keyword>
<dbReference type="PROSITE" id="PS51192">
    <property type="entry name" value="HELICASE_ATP_BIND_1"/>
    <property type="match status" value="1"/>
</dbReference>
<dbReference type="OrthoDB" id="9763310at2"/>
<dbReference type="InterPro" id="IPR014016">
    <property type="entry name" value="UvrD-like_ATP-bd"/>
</dbReference>
<organism evidence="14 15">
    <name type="scientific">Pedobacter cryotolerans</name>
    <dbReference type="NCBI Taxonomy" id="2571270"/>
    <lineage>
        <taxon>Bacteria</taxon>
        <taxon>Pseudomonadati</taxon>
        <taxon>Bacteroidota</taxon>
        <taxon>Sphingobacteriia</taxon>
        <taxon>Sphingobacteriales</taxon>
        <taxon>Sphingobacteriaceae</taxon>
        <taxon>Pedobacter</taxon>
    </lineage>
</organism>
<dbReference type="SUPFAM" id="SSF53098">
    <property type="entry name" value="Ribonuclease H-like"/>
    <property type="match status" value="1"/>
</dbReference>
<dbReference type="GO" id="GO:0030894">
    <property type="term" value="C:replisome"/>
    <property type="evidence" value="ECO:0007669"/>
    <property type="project" value="TreeGrafter"/>
</dbReference>
<sequence length="1603" mass="184323">MNTIAFIDTEIEPKSGKILDIGSIKDNGSTFHKNSVAEFTEFLYGAQFICGHNILKHDIKYIGNAIEDAGISSINIIDTLFLSPLLFPTNPYHSLLKDDKLQSEDTNNPLNDSIKAKDLFYDEVATFKQTDESLREIFYLLLNEQKEFRSFFKYISYQSVNADIERIIHQKFKHQICEQISLDKDISDNPIELAYCLSLINSFVQYKKIHSITPPWVLKNYPEVERIMFRLRNKPCVSGCDYCNQVLDAHKGLKRFFGFDTYRKYGDEPLQEKAVKAAINNKSILAVFPTGGGKSITFQVPALMSGENAKALTVVISPLQSLMKDQVDNLEKIGITDAVTINGLLDPIERAKSFERVENGSAAILYISPESLRSKTIERLVLGRKIARFVIDEAHCFSSWGQDFRVDYLFIGDFIKSIQEKKNLEDGIPVSCFTATAKQKVIEDIQAYFKDKLSLDLELFTSKASRTNLQYKVYEKGDEEDKYQTVRDLIELKNCPTIIYVSRTRKAFLLAERLFKDGFNAKAYHGKMDKAEKSENQNSFISGEIQIMVATSAFGMGVDKKDVGMVIHFEISDSLENYVQEAGRAGRDENITAECFVLFNEEDLSKHFILLNQTKLSIKEIQQIWKAIKEITRFRLQVSNSALEIARKAGWDDNVADIETRVTTAIAALEDAGYLKRGQNMPRVFANSILSKNAQEAIEKINASEKLQDNQKSKAVRIIKKLFSSKSRKHSNDEGAESRVDYISDHLGIVKEEVITIINILREEKILADAKDLTAFIKKGENKNRSFNIVDSFSKIENFLLPYFEEEEKVLHIKELNEHAEEIGLSDISTNKIKTIINFWAIKNWIKRKNLDSKNHIATAILHTKSFLKDKLVKRHELAKFMVEFLYEKSNVNASKDDFGKDEVLVEFSVHEIKNAYDNSSSLFKLDITLDDVEDTLFYLSRIEAIKIEGGFLVVYNRLSIERTEQNNYKQYTKDNYQKLEQFYESKVQQIHIVGEYATKMIEDYKNALQFVEDYFQLNYASFLNKYFKGSRQNEIKRNITPAKFRQLFGELSPTQLKIINDNETKHIAVAAGPGSGKTRVLVHKLASLLLMEDVKHEQLLMITFSRAAATEFKKRLLKLIGNAANYIEIKTFHSYCFDLLGKVGSLEKSSEIVKKTIQKIKNNEVEANRITKTVLVIDEAQDMDEDEFALITVLMEQNEDMRVIAVGDDDQNIYEFRGANSKYLEQFINENNATKHELVENYRSKSNLVNFTNQFVNRIAHRLKQTPIIAKQNDNGKLKIISYESENLINPLVKDILQTGLSGTTCVLTKINEDALQIAGLLLKNNVQAKLIQSNDGFNLYNLAEVRYFLSHLNLRDDIFIITDEMWLNAKHKVVNKFRHSNKLDILGNIIKEFEASNPKKKYKTDLEVFIRESKLEDFYSENGETIFVSTIHKAKGREFDNVFLMLENFNPTTDGAKRQLYVAMTRAKQNLTIHLNSNFLDNLTSENLERVDDKEIYTQPNELLMHLFLKDVWLNYFINKQHLVDQFISGDTLKINGDECLDTNGKSVLKFSRKFATQIESMKAKNYELKTAKVNFIVYWKKEDTEQEIKIILPELLFERK</sequence>
<dbReference type="InterPro" id="IPR027417">
    <property type="entry name" value="P-loop_NTPase"/>
</dbReference>
<dbReference type="Pfam" id="PF00580">
    <property type="entry name" value="UvrD-helicase"/>
    <property type="match status" value="2"/>
</dbReference>
<evidence type="ECO:0000313" key="14">
    <source>
        <dbReference type="EMBL" id="TKB99600.1"/>
    </source>
</evidence>
<dbReference type="InterPro" id="IPR004589">
    <property type="entry name" value="DNA_helicase_ATP-dep_RecQ"/>
</dbReference>
<gene>
    <name evidence="14" type="ORF">FA045_11850</name>
</gene>
<keyword evidence="7" id="KW-0413">Isomerase</keyword>
<dbReference type="InterPro" id="IPR011545">
    <property type="entry name" value="DEAD/DEAH_box_helicase_dom"/>
</dbReference>
<reference evidence="14 15" key="1">
    <citation type="submission" date="2019-04" db="EMBL/GenBank/DDBJ databases">
        <title>Pedobacter sp. AR-2-6 sp. nov., isolated from Arctic soil.</title>
        <authorList>
            <person name="Dahal R.H."/>
            <person name="Kim D.-U."/>
        </authorList>
    </citation>
    <scope>NUCLEOTIDE SEQUENCE [LARGE SCALE GENOMIC DNA]</scope>
    <source>
        <strain evidence="14 15">AR-2-6</strain>
    </source>
</reference>
<dbReference type="Proteomes" id="UP000310477">
    <property type="component" value="Unassembled WGS sequence"/>
</dbReference>
<keyword evidence="5 10" id="KW-0067">ATP-binding</keyword>
<feature type="domain" description="Helicase C-terminal" evidence="12">
    <location>
        <begin position="484"/>
        <end position="632"/>
    </location>
</feature>
<dbReference type="GO" id="GO:0043590">
    <property type="term" value="C:bacterial nucleoid"/>
    <property type="evidence" value="ECO:0007669"/>
    <property type="project" value="TreeGrafter"/>
</dbReference>
<feature type="binding site" evidence="10">
    <location>
        <begin position="1072"/>
        <end position="1079"/>
    </location>
    <ligand>
        <name>ATP</name>
        <dbReference type="ChEBI" id="CHEBI:30616"/>
    </ligand>
</feature>
<evidence type="ECO:0000256" key="3">
    <source>
        <dbReference type="ARBA" id="ARBA00022801"/>
    </source>
</evidence>
<dbReference type="PROSITE" id="PS51194">
    <property type="entry name" value="HELICASE_CTER"/>
    <property type="match status" value="1"/>
</dbReference>
<dbReference type="PROSITE" id="PS00690">
    <property type="entry name" value="DEAH_ATP_HELICASE"/>
    <property type="match status" value="1"/>
</dbReference>
<dbReference type="GO" id="GO:0009378">
    <property type="term" value="F:four-way junction helicase activity"/>
    <property type="evidence" value="ECO:0007669"/>
    <property type="project" value="TreeGrafter"/>
</dbReference>
<dbReference type="InterPro" id="IPR014001">
    <property type="entry name" value="Helicase_ATP-bd"/>
</dbReference>
<dbReference type="EC" id="5.6.2.4" evidence="9"/>
<proteinExistence type="inferred from homology"/>
<keyword evidence="2 10" id="KW-0547">Nucleotide-binding</keyword>
<protein>
    <recommendedName>
        <fullName evidence="9">DNA 3'-5' helicase</fullName>
        <ecNumber evidence="9">5.6.2.4</ecNumber>
    </recommendedName>
</protein>
<evidence type="ECO:0000259" key="12">
    <source>
        <dbReference type="PROSITE" id="PS51194"/>
    </source>
</evidence>
<comment type="catalytic activity">
    <reaction evidence="8">
        <text>Couples ATP hydrolysis with the unwinding of duplex DNA by translocating in the 3'-5' direction.</text>
        <dbReference type="EC" id="5.6.2.4"/>
    </reaction>
</comment>
<keyword evidence="4 10" id="KW-0347">Helicase</keyword>
<accession>A0A4U1C566</accession>
<dbReference type="GO" id="GO:0006310">
    <property type="term" value="P:DNA recombination"/>
    <property type="evidence" value="ECO:0007669"/>
    <property type="project" value="InterPro"/>
</dbReference>
<dbReference type="GO" id="GO:0006281">
    <property type="term" value="P:DNA repair"/>
    <property type="evidence" value="ECO:0007669"/>
    <property type="project" value="TreeGrafter"/>
</dbReference>
<dbReference type="PROSITE" id="PS51198">
    <property type="entry name" value="UVRD_HELICASE_ATP_BIND"/>
    <property type="match status" value="1"/>
</dbReference>
<name>A0A4U1C566_9SPHI</name>
<evidence type="ECO:0000256" key="1">
    <source>
        <dbReference type="ARBA" id="ARBA00005446"/>
    </source>
</evidence>
<dbReference type="PANTHER" id="PTHR13710">
    <property type="entry name" value="DNA HELICASE RECQ FAMILY MEMBER"/>
    <property type="match status" value="1"/>
</dbReference>
<dbReference type="Pfam" id="PF00270">
    <property type="entry name" value="DEAD"/>
    <property type="match status" value="1"/>
</dbReference>
<evidence type="ECO:0000256" key="7">
    <source>
        <dbReference type="ARBA" id="ARBA00023235"/>
    </source>
</evidence>
<dbReference type="InterPro" id="IPR002464">
    <property type="entry name" value="DNA/RNA_helicase_DEAH_CS"/>
</dbReference>
<dbReference type="RefSeq" id="WP_136877293.1">
    <property type="nucleotide sequence ID" value="NZ_SWBO01000006.1"/>
</dbReference>
<dbReference type="GO" id="GO:0003677">
    <property type="term" value="F:DNA binding"/>
    <property type="evidence" value="ECO:0007669"/>
    <property type="project" value="UniProtKB-KW"/>
</dbReference>
<dbReference type="GO" id="GO:0005524">
    <property type="term" value="F:ATP binding"/>
    <property type="evidence" value="ECO:0007669"/>
    <property type="project" value="UniProtKB-UniRule"/>
</dbReference>
<dbReference type="SMART" id="SM00487">
    <property type="entry name" value="DEXDc"/>
    <property type="match status" value="2"/>
</dbReference>
<evidence type="ECO:0000256" key="8">
    <source>
        <dbReference type="ARBA" id="ARBA00034617"/>
    </source>
</evidence>
<dbReference type="InterPro" id="IPR012337">
    <property type="entry name" value="RNaseH-like_sf"/>
</dbReference>